<dbReference type="SUPFAM" id="SSF54631">
    <property type="entry name" value="CBS-domain pair"/>
    <property type="match status" value="1"/>
</dbReference>
<dbReference type="GO" id="GO:0005886">
    <property type="term" value="C:plasma membrane"/>
    <property type="evidence" value="ECO:0007669"/>
    <property type="project" value="UniProtKB-SubCell"/>
</dbReference>
<dbReference type="FunFam" id="3.40.50.300:FF:000201">
    <property type="entry name" value="Glycine betaine/L-proline ABC transporter ATP-binding protein"/>
    <property type="match status" value="1"/>
</dbReference>
<keyword evidence="9" id="KW-1185">Reference proteome</keyword>
<evidence type="ECO:0000256" key="4">
    <source>
        <dbReference type="ARBA" id="ARBA00022840"/>
    </source>
</evidence>
<evidence type="ECO:0000256" key="2">
    <source>
        <dbReference type="ARBA" id="ARBA00022448"/>
    </source>
</evidence>
<dbReference type="PROSITE" id="PS50893">
    <property type="entry name" value="ABC_TRANSPORTER_2"/>
    <property type="match status" value="1"/>
</dbReference>
<keyword evidence="6" id="KW-1003">Cell membrane</keyword>
<dbReference type="AlphaFoldDB" id="A0A0F7JUY6"/>
<evidence type="ECO:0000256" key="3">
    <source>
        <dbReference type="ARBA" id="ARBA00022741"/>
    </source>
</evidence>
<name>A0A0F7JUY6_9GAMM</name>
<dbReference type="InterPro" id="IPR027417">
    <property type="entry name" value="P-loop_NTPase"/>
</dbReference>
<dbReference type="CDD" id="cd03294">
    <property type="entry name" value="ABC_Pro_Gly_Betaine"/>
    <property type="match status" value="1"/>
</dbReference>
<gene>
    <name evidence="8" type="ORF">AAY24_00775</name>
</gene>
<dbReference type="Gene3D" id="3.10.580.10">
    <property type="entry name" value="CBS-domain"/>
    <property type="match status" value="1"/>
</dbReference>
<dbReference type="InterPro" id="IPR051921">
    <property type="entry name" value="ABC_osmolyte_uptake_ATP-bind"/>
</dbReference>
<dbReference type="SUPFAM" id="SSF52540">
    <property type="entry name" value="P-loop containing nucleoside triphosphate hydrolases"/>
    <property type="match status" value="1"/>
</dbReference>
<keyword evidence="3 6" id="KW-0547">Nucleotide-binding</keyword>
<dbReference type="PANTHER" id="PTHR43869:SF1">
    <property type="entry name" value="GLYCINE BETAINE_PROLINE BETAINE TRANSPORT SYSTEM ATP-BINDING PROTEIN PROV"/>
    <property type="match status" value="1"/>
</dbReference>
<dbReference type="NCBIfam" id="NF007480">
    <property type="entry name" value="PRK10070.1"/>
    <property type="match status" value="1"/>
</dbReference>
<comment type="catalytic activity">
    <reaction evidence="6">
        <text>a quaternary ammonium(out) + ATP + H2O = a quaternary ammonium(in) + ADP + phosphate + H(+)</text>
        <dbReference type="Rhea" id="RHEA:11036"/>
        <dbReference type="ChEBI" id="CHEBI:15377"/>
        <dbReference type="ChEBI" id="CHEBI:15378"/>
        <dbReference type="ChEBI" id="CHEBI:30616"/>
        <dbReference type="ChEBI" id="CHEBI:35267"/>
        <dbReference type="ChEBI" id="CHEBI:43474"/>
        <dbReference type="ChEBI" id="CHEBI:456216"/>
    </reaction>
</comment>
<dbReference type="PANTHER" id="PTHR43869">
    <property type="entry name" value="GLYCINE BETAINE/PROLINE BETAINE TRANSPORT SYSTEM ATP-BINDING PROTEIN PROV"/>
    <property type="match status" value="1"/>
</dbReference>
<dbReference type="GO" id="GO:0006865">
    <property type="term" value="P:amino acid transport"/>
    <property type="evidence" value="ECO:0007669"/>
    <property type="project" value="UniProtKB-UniRule"/>
</dbReference>
<dbReference type="GO" id="GO:0006970">
    <property type="term" value="P:response to osmotic stress"/>
    <property type="evidence" value="ECO:0007669"/>
    <property type="project" value="UniProtKB-ARBA"/>
</dbReference>
<keyword evidence="2 6" id="KW-0813">Transport</keyword>
<accession>A0A0F7JUY6</accession>
<dbReference type="CDD" id="cd09831">
    <property type="entry name" value="CBS_pair_ABC_Gly_Pro_assoc"/>
    <property type="match status" value="1"/>
</dbReference>
<dbReference type="InterPro" id="IPR003593">
    <property type="entry name" value="AAA+_ATPase"/>
</dbReference>
<keyword evidence="6" id="KW-0472">Membrane</keyword>
<dbReference type="Proteomes" id="UP000034410">
    <property type="component" value="Chromosome"/>
</dbReference>
<dbReference type="InterPro" id="IPR003439">
    <property type="entry name" value="ABC_transporter-like_ATP-bd"/>
</dbReference>
<dbReference type="RefSeq" id="WP_046858058.1">
    <property type="nucleotide sequence ID" value="NZ_CP011412.1"/>
</dbReference>
<dbReference type="InterPro" id="IPR000644">
    <property type="entry name" value="CBS_dom"/>
</dbReference>
<dbReference type="InterPro" id="IPR005892">
    <property type="entry name" value="Gly-betaine_transp_ATP-bd"/>
</dbReference>
<dbReference type="GO" id="GO:0015418">
    <property type="term" value="F:ABC-type quaternary ammonium compound transporting activity"/>
    <property type="evidence" value="ECO:0007669"/>
    <property type="project" value="UniProtKB-EC"/>
</dbReference>
<evidence type="ECO:0000259" key="7">
    <source>
        <dbReference type="PROSITE" id="PS50893"/>
    </source>
</evidence>
<comment type="similarity">
    <text evidence="1 6">Belongs to the ABC transporter superfamily.</text>
</comment>
<dbReference type="InterPro" id="IPR017871">
    <property type="entry name" value="ABC_transporter-like_CS"/>
</dbReference>
<keyword evidence="6" id="KW-0997">Cell inner membrane</keyword>
<dbReference type="PATRIC" id="fig|1543721.4.peg.168"/>
<dbReference type="GO" id="GO:0031460">
    <property type="term" value="P:glycine betaine transport"/>
    <property type="evidence" value="ECO:0007669"/>
    <property type="project" value="InterPro"/>
</dbReference>
<dbReference type="NCBIfam" id="TIGR01186">
    <property type="entry name" value="proV"/>
    <property type="match status" value="1"/>
</dbReference>
<dbReference type="InterPro" id="IPR046342">
    <property type="entry name" value="CBS_dom_sf"/>
</dbReference>
<dbReference type="SMART" id="SM00382">
    <property type="entry name" value="AAA"/>
    <property type="match status" value="1"/>
</dbReference>
<sequence>MQQSPVKVRVKNLFKIFGKNTKEALRLARQGVDKETVFEKTGQAVGVNDASFDVMEGEIFVVMGLSGSGKSTMVRLLNRLIEPTAGEVLVDGRDIAAMSDEQLRELRRKDMSMVFQSFALMPHLTVLQNAAFGLELGGTPLNERLERAEQALQQVGLDAWGDSFPHELSGGMQQRVGLARALANDPSVLLMDEAFSALDPLIRSEMQDELLNLQETHQRTIIFISHDLDEAIRIGDRIAIMEGGRVVQVGTPDEILRNPADDYVRSFFRGVDVSTVFTAGDIARKTQVTVIEHGGLGVRAALERLSQHDRDYGYVIDRRQRFEGVVSVDSLERELEEDEPRLTNAFIPDVEPVSHDTALGDLFGPLAQHGYGLPVVSADGRYLGAVSKATMLKTLDRQAR</sequence>
<dbReference type="OrthoDB" id="9802264at2"/>
<keyword evidence="5" id="KW-0029">Amino-acid transport</keyword>
<dbReference type="GO" id="GO:0016887">
    <property type="term" value="F:ATP hydrolysis activity"/>
    <property type="evidence" value="ECO:0007669"/>
    <property type="project" value="UniProtKB-UniRule"/>
</dbReference>
<dbReference type="EMBL" id="CP011412">
    <property type="protein sequence ID" value="AKH19119.1"/>
    <property type="molecule type" value="Genomic_DNA"/>
</dbReference>
<dbReference type="Pfam" id="PF00571">
    <property type="entry name" value="CBS"/>
    <property type="match status" value="1"/>
</dbReference>
<evidence type="ECO:0000313" key="8">
    <source>
        <dbReference type="EMBL" id="AKH19119.1"/>
    </source>
</evidence>
<dbReference type="Gene3D" id="3.40.50.300">
    <property type="entry name" value="P-loop containing nucleotide triphosphate hydrolases"/>
    <property type="match status" value="1"/>
</dbReference>
<dbReference type="GO" id="GO:0005524">
    <property type="term" value="F:ATP binding"/>
    <property type="evidence" value="ECO:0007669"/>
    <property type="project" value="UniProtKB-UniRule"/>
</dbReference>
<proteinExistence type="inferred from homology"/>
<dbReference type="EC" id="7.6.2.9" evidence="6"/>
<feature type="domain" description="ABC transporter" evidence="7">
    <location>
        <begin position="32"/>
        <end position="268"/>
    </location>
</feature>
<evidence type="ECO:0000256" key="6">
    <source>
        <dbReference type="RuleBase" id="RU369116"/>
    </source>
</evidence>
<evidence type="ECO:0000256" key="5">
    <source>
        <dbReference type="ARBA" id="ARBA00022970"/>
    </source>
</evidence>
<organism evidence="8 9">
    <name type="scientific">Sedimenticola thiotaurini</name>
    <dbReference type="NCBI Taxonomy" id="1543721"/>
    <lineage>
        <taxon>Bacteria</taxon>
        <taxon>Pseudomonadati</taxon>
        <taxon>Pseudomonadota</taxon>
        <taxon>Gammaproteobacteria</taxon>
        <taxon>Chromatiales</taxon>
        <taxon>Sedimenticolaceae</taxon>
        <taxon>Sedimenticola</taxon>
    </lineage>
</organism>
<dbReference type="PROSITE" id="PS00211">
    <property type="entry name" value="ABC_TRANSPORTER_1"/>
    <property type="match status" value="1"/>
</dbReference>
<evidence type="ECO:0000256" key="1">
    <source>
        <dbReference type="ARBA" id="ARBA00005417"/>
    </source>
</evidence>
<keyword evidence="4 6" id="KW-0067">ATP-binding</keyword>
<evidence type="ECO:0000313" key="9">
    <source>
        <dbReference type="Proteomes" id="UP000034410"/>
    </source>
</evidence>
<comment type="subunit">
    <text evidence="6">The complex is probably composed of two ATP-binding proteins, two transmembrane proteins and a solute-binding protein.</text>
</comment>
<dbReference type="KEGG" id="seds:AAY24_00775"/>
<protein>
    <recommendedName>
        <fullName evidence="6">Quaternary amine transport ATP-binding protein</fullName>
        <ecNumber evidence="6">7.6.2.9</ecNumber>
    </recommendedName>
</protein>
<dbReference type="Pfam" id="PF00005">
    <property type="entry name" value="ABC_tran"/>
    <property type="match status" value="1"/>
</dbReference>
<reference evidence="8 9" key="1">
    <citation type="journal article" date="2015" name="Genome Announc.">
        <title>Complete Genome Sequence of Sedimenticola thiotaurini Strain SIP-G1, a Polyphosphate- and Polyhydroxyalkanoate-Accumulating Sulfur-Oxidizing Gammaproteobacterium Isolated from Salt Marsh Sediments.</title>
        <authorList>
            <person name="Flood B.E."/>
            <person name="Jones D.S."/>
            <person name="Bailey J.V."/>
        </authorList>
    </citation>
    <scope>NUCLEOTIDE SEQUENCE [LARGE SCALE GENOMIC DNA]</scope>
    <source>
        <strain evidence="8 9">SIP-G1</strain>
    </source>
</reference>
<comment type="subcellular location">
    <subcellularLocation>
        <location evidence="6">Cell inner membrane</location>
        <topology evidence="6">Peripheral membrane protein</topology>
    </subcellularLocation>
</comment>